<proteinExistence type="predicted"/>
<evidence type="ECO:0000313" key="2">
    <source>
        <dbReference type="EMBL" id="CEG57484.1"/>
    </source>
</evidence>
<feature type="compositionally biased region" description="Polar residues" evidence="1">
    <location>
        <begin position="9"/>
        <end position="18"/>
    </location>
</feature>
<dbReference type="EMBL" id="LN614827">
    <property type="protein sequence ID" value="CEG57484.1"/>
    <property type="molecule type" value="Genomic_DNA"/>
</dbReference>
<dbReference type="HOGENOM" id="CLU_375444_0_0_6"/>
<accession>A0A098G690</accession>
<dbReference type="Proteomes" id="UP000032430">
    <property type="component" value="Chromosome I"/>
</dbReference>
<dbReference type="KEGG" id="lfa:LFA_2099"/>
<feature type="compositionally biased region" description="Polar residues" evidence="1">
    <location>
        <begin position="28"/>
        <end position="39"/>
    </location>
</feature>
<dbReference type="OrthoDB" id="5654210at2"/>
<keyword evidence="3" id="KW-1185">Reference proteome</keyword>
<sequence>MPKRRRNKNQVNTPSTVGEQLVDVSPISKDTPTVDKPSSSIKSRAYALGSTAAKGAYTAGNFVAKGVYTVGGAAVNVGKKIAGGAFSVARTVVGGVTSSAFGLAKNLLGRVWSIGTTAAIEESVENEDKLLENVEEQIQGFVTKNEQSVDDLIASGRSLVDVFLSTVPSATQNAVRNLAQNKEFVALMQSNTQLLQLLGTPTIEDGVKLLISGANEGALLPQNEIAALQIMLQGLNVDQNIKSQDVVLAREFLGTLVQTLNDLQTGKKQYISFVTEVNGYAKIMHVNFDDLLNNPKIISRIYSILLQQGATKNVSISFTSYAEAAALSAVMGKDTAVSALMQGVNAVLSQESQLALSAGNMDGALAQGSNTVRPIKELSELVNLVIKSATDNLERLSAVFGIPASDLVQGRNQALVDLRARPTQGLTISQIHQLMQKTATIILTKEDVVGAIKQNKGAIGTFARLKDASNSVELANGTEARGSVTIIDSSLQENEQSLLLGNIPSLTPLTDVRELQQTSTPLITMEETPSEEVKAELIEHHSHTENPESIVIEDEPIDTSEASKPKQKDRSEVSKGKLDLSKQKEKYDALLKNLGTVVQELFYKLDKNSKYEQVAFVALDLHDKLACAAEHFFNNPSADSFKAFKKHCHDSIQAAEPVFAEHRGVWQLTHPVIKGILAVISALTIIPGLMVAGFSTHGFYDTFFGTPITNSAIALAETASEIDDIDNETEQSMRTAITL</sequence>
<reference evidence="3" key="1">
    <citation type="submission" date="2014-09" db="EMBL/GenBank/DDBJ databases">
        <authorList>
            <person name="Gomez-Valero L."/>
        </authorList>
    </citation>
    <scope>NUCLEOTIDE SEQUENCE [LARGE SCALE GENOMIC DNA]</scope>
    <source>
        <strain evidence="3">ATCC700992</strain>
    </source>
</reference>
<dbReference type="RefSeq" id="WP_045095975.1">
    <property type="nucleotide sequence ID" value="NZ_LN614827.1"/>
</dbReference>
<gene>
    <name evidence="2" type="ORF">LFA_2099</name>
</gene>
<dbReference type="AlphaFoldDB" id="A0A098G690"/>
<feature type="compositionally biased region" description="Basic and acidic residues" evidence="1">
    <location>
        <begin position="561"/>
        <end position="578"/>
    </location>
</feature>
<evidence type="ECO:0000256" key="1">
    <source>
        <dbReference type="SAM" id="MobiDB-lite"/>
    </source>
</evidence>
<protein>
    <submittedName>
        <fullName evidence="2">Uncharacterized protein</fullName>
    </submittedName>
</protein>
<feature type="region of interest" description="Disordered" evidence="1">
    <location>
        <begin position="1"/>
        <end position="39"/>
    </location>
</feature>
<feature type="region of interest" description="Disordered" evidence="1">
    <location>
        <begin position="540"/>
        <end position="578"/>
    </location>
</feature>
<organism evidence="2 3">
    <name type="scientific">Legionella fallonii LLAP-10</name>
    <dbReference type="NCBI Taxonomy" id="1212491"/>
    <lineage>
        <taxon>Bacteria</taxon>
        <taxon>Pseudomonadati</taxon>
        <taxon>Pseudomonadota</taxon>
        <taxon>Gammaproteobacteria</taxon>
        <taxon>Legionellales</taxon>
        <taxon>Legionellaceae</taxon>
        <taxon>Legionella</taxon>
    </lineage>
</organism>
<name>A0A098G690_9GAMM</name>
<evidence type="ECO:0000313" key="3">
    <source>
        <dbReference type="Proteomes" id="UP000032430"/>
    </source>
</evidence>